<feature type="transmembrane region" description="Helical" evidence="8">
    <location>
        <begin position="61"/>
        <end position="81"/>
    </location>
</feature>
<evidence type="ECO:0000256" key="7">
    <source>
        <dbReference type="ARBA" id="ARBA00023136"/>
    </source>
</evidence>
<dbReference type="GO" id="GO:0005886">
    <property type="term" value="C:plasma membrane"/>
    <property type="evidence" value="ECO:0007669"/>
    <property type="project" value="UniProtKB-SubCell"/>
</dbReference>
<feature type="transmembrane region" description="Helical" evidence="8">
    <location>
        <begin position="310"/>
        <end position="326"/>
    </location>
</feature>
<evidence type="ECO:0000256" key="3">
    <source>
        <dbReference type="ARBA" id="ARBA00022448"/>
    </source>
</evidence>
<comment type="similarity">
    <text evidence="2">Belongs to the binding-protein-dependent transport system permease family. FecCD subfamily.</text>
</comment>
<dbReference type="GO" id="GO:0022857">
    <property type="term" value="F:transmembrane transporter activity"/>
    <property type="evidence" value="ECO:0007669"/>
    <property type="project" value="InterPro"/>
</dbReference>
<dbReference type="FunFam" id="1.10.3470.10:FF:000001">
    <property type="entry name" value="Vitamin B12 ABC transporter permease BtuC"/>
    <property type="match status" value="1"/>
</dbReference>
<feature type="transmembrane region" description="Helical" evidence="8">
    <location>
        <begin position="151"/>
        <end position="175"/>
    </location>
</feature>
<dbReference type="PANTHER" id="PTHR30472">
    <property type="entry name" value="FERRIC ENTEROBACTIN TRANSPORT SYSTEM PERMEASE PROTEIN"/>
    <property type="match status" value="1"/>
</dbReference>
<keyword evidence="4" id="KW-1003">Cell membrane</keyword>
<comment type="subcellular location">
    <subcellularLocation>
        <location evidence="1">Cell membrane</location>
        <topology evidence="1">Multi-pass membrane protein</topology>
    </subcellularLocation>
</comment>
<dbReference type="STRING" id="1714355.BTO28_13205"/>
<feature type="transmembrane region" description="Helical" evidence="8">
    <location>
        <begin position="93"/>
        <end position="112"/>
    </location>
</feature>
<dbReference type="RefSeq" id="WP_076767017.1">
    <property type="nucleotide sequence ID" value="NZ_MSFI01000022.1"/>
</dbReference>
<name>A0A1V2A5F8_9BACI</name>
<evidence type="ECO:0000256" key="9">
    <source>
        <dbReference type="SAM" id="SignalP"/>
    </source>
</evidence>
<feature type="chain" id="PRO_5013070064" evidence="9">
    <location>
        <begin position="25"/>
        <end position="334"/>
    </location>
</feature>
<evidence type="ECO:0000313" key="11">
    <source>
        <dbReference type="Proteomes" id="UP000188613"/>
    </source>
</evidence>
<keyword evidence="3" id="KW-0813">Transport</keyword>
<sequence>MAMLSKRKPFWATMSFFALVTAMAASICLGAADISLSTVKDSLFAFNTADTNHQIIREVRIPRAIAGALIGAYLAMAGTIMQGMTRNPLGDPSIMGITSGAAFGIAIAFVWLQEATSLQLMMVSFIGAAFGASLVFGVGALSIGGLTPVKLALAGATISSLLISLSTAISIHFNVAKQIDFWFAGSVNGVQWMEVVLLLLIGGPVFILGLLISKSLTVLSLGEEVSKGLGQRTKFVKIVCVFIILVLSGISVSVAGVLAFIGLIVPHITRSLIGIDYRWLILFSGLFGAILVVLADIAARMIQPPFETPLGAITTLIGGPFFLYLARREGGKIL</sequence>
<evidence type="ECO:0000313" key="10">
    <source>
        <dbReference type="EMBL" id="OMP66249.1"/>
    </source>
</evidence>
<feature type="transmembrane region" description="Helical" evidence="8">
    <location>
        <begin position="238"/>
        <end position="265"/>
    </location>
</feature>
<keyword evidence="5 8" id="KW-0812">Transmembrane</keyword>
<feature type="transmembrane region" description="Helical" evidence="8">
    <location>
        <begin position="195"/>
        <end position="217"/>
    </location>
</feature>
<keyword evidence="7 8" id="KW-0472">Membrane</keyword>
<proteinExistence type="inferred from homology"/>
<feature type="transmembrane region" description="Helical" evidence="8">
    <location>
        <begin position="277"/>
        <end position="298"/>
    </location>
</feature>
<accession>A0A1V2A5F8</accession>
<dbReference type="Gene3D" id="1.10.3470.10">
    <property type="entry name" value="ABC transporter involved in vitamin B12 uptake, BtuC"/>
    <property type="match status" value="1"/>
</dbReference>
<dbReference type="Proteomes" id="UP000188613">
    <property type="component" value="Unassembled WGS sequence"/>
</dbReference>
<dbReference type="Pfam" id="PF01032">
    <property type="entry name" value="FecCD"/>
    <property type="match status" value="1"/>
</dbReference>
<evidence type="ECO:0000256" key="5">
    <source>
        <dbReference type="ARBA" id="ARBA00022692"/>
    </source>
</evidence>
<keyword evidence="6 8" id="KW-1133">Transmembrane helix</keyword>
<evidence type="ECO:0000256" key="6">
    <source>
        <dbReference type="ARBA" id="ARBA00022989"/>
    </source>
</evidence>
<keyword evidence="11" id="KW-1185">Reference proteome</keyword>
<feature type="transmembrane region" description="Helical" evidence="8">
    <location>
        <begin position="118"/>
        <end position="144"/>
    </location>
</feature>
<comment type="caution">
    <text evidence="10">The sequence shown here is derived from an EMBL/GenBank/DDBJ whole genome shotgun (WGS) entry which is preliminary data.</text>
</comment>
<evidence type="ECO:0000256" key="8">
    <source>
        <dbReference type="SAM" id="Phobius"/>
    </source>
</evidence>
<dbReference type="EMBL" id="MSFI01000022">
    <property type="protein sequence ID" value="OMP66249.1"/>
    <property type="molecule type" value="Genomic_DNA"/>
</dbReference>
<feature type="signal peptide" evidence="9">
    <location>
        <begin position="1"/>
        <end position="24"/>
    </location>
</feature>
<evidence type="ECO:0000256" key="2">
    <source>
        <dbReference type="ARBA" id="ARBA00007935"/>
    </source>
</evidence>
<dbReference type="InterPro" id="IPR037294">
    <property type="entry name" value="ABC_BtuC-like"/>
</dbReference>
<evidence type="ECO:0000256" key="1">
    <source>
        <dbReference type="ARBA" id="ARBA00004651"/>
    </source>
</evidence>
<gene>
    <name evidence="10" type="ORF">BTO28_13205</name>
</gene>
<dbReference type="SUPFAM" id="SSF81345">
    <property type="entry name" value="ABC transporter involved in vitamin B12 uptake, BtuC"/>
    <property type="match status" value="1"/>
</dbReference>
<dbReference type="AlphaFoldDB" id="A0A1V2A5F8"/>
<reference evidence="10 11" key="1">
    <citation type="submission" date="2016-12" db="EMBL/GenBank/DDBJ databases">
        <title>Domibacillus sp. SAB 38T whole genome sequencing.</title>
        <authorList>
            <person name="Verma A."/>
            <person name="Ojha A.K."/>
            <person name="Krishnamurthi S."/>
        </authorList>
    </citation>
    <scope>NUCLEOTIDE SEQUENCE [LARGE SCALE GENOMIC DNA]</scope>
    <source>
        <strain evidence="10 11">SAB 38</strain>
    </source>
</reference>
<dbReference type="PANTHER" id="PTHR30472:SF58">
    <property type="entry name" value="IRON(3+)-HYDROXAMATE IMPORT SYSTEM PERMEASE PROTEIN FHUB"/>
    <property type="match status" value="1"/>
</dbReference>
<keyword evidence="9" id="KW-0732">Signal</keyword>
<evidence type="ECO:0000256" key="4">
    <source>
        <dbReference type="ARBA" id="ARBA00022475"/>
    </source>
</evidence>
<protein>
    <submittedName>
        <fullName evidence="10">Ferrichrome ABC transporter permease</fullName>
    </submittedName>
</protein>
<organism evidence="10 11">
    <name type="scientific">Domibacillus epiphyticus</name>
    <dbReference type="NCBI Taxonomy" id="1714355"/>
    <lineage>
        <taxon>Bacteria</taxon>
        <taxon>Bacillati</taxon>
        <taxon>Bacillota</taxon>
        <taxon>Bacilli</taxon>
        <taxon>Bacillales</taxon>
        <taxon>Bacillaceae</taxon>
        <taxon>Domibacillus</taxon>
    </lineage>
</organism>
<dbReference type="InterPro" id="IPR000522">
    <property type="entry name" value="ABC_transptr_permease_BtuC"/>
</dbReference>
<dbReference type="GO" id="GO:0033214">
    <property type="term" value="P:siderophore-iron import into cell"/>
    <property type="evidence" value="ECO:0007669"/>
    <property type="project" value="TreeGrafter"/>
</dbReference>
<dbReference type="CDD" id="cd06550">
    <property type="entry name" value="TM_ABC_iron-siderophores_like"/>
    <property type="match status" value="1"/>
</dbReference>